<keyword evidence="3" id="KW-1185">Reference proteome</keyword>
<dbReference type="Proteomes" id="UP000563426">
    <property type="component" value="Unassembled WGS sequence"/>
</dbReference>
<evidence type="ECO:0000313" key="3">
    <source>
        <dbReference type="Proteomes" id="UP000563426"/>
    </source>
</evidence>
<feature type="compositionally biased region" description="Basic and acidic residues" evidence="1">
    <location>
        <begin position="130"/>
        <end position="139"/>
    </location>
</feature>
<evidence type="ECO:0000256" key="1">
    <source>
        <dbReference type="SAM" id="MobiDB-lite"/>
    </source>
</evidence>
<reference evidence="2 3" key="1">
    <citation type="submission" date="2020-05" db="EMBL/GenBank/DDBJ databases">
        <authorList>
            <person name="Whitworth D."/>
        </authorList>
    </citation>
    <scope>NUCLEOTIDE SEQUENCE [LARGE SCALE GENOMIC DNA]</scope>
    <source>
        <strain evidence="2 3">AB043B</strain>
    </source>
</reference>
<dbReference type="RefSeq" id="WP_171433048.1">
    <property type="nucleotide sequence ID" value="NZ_JABFJV010000012.1"/>
</dbReference>
<dbReference type="EMBL" id="JABFJV010000012">
    <property type="protein sequence ID" value="NOK32336.1"/>
    <property type="molecule type" value="Genomic_DNA"/>
</dbReference>
<protein>
    <submittedName>
        <fullName evidence="2">Uncharacterized protein</fullName>
    </submittedName>
</protein>
<feature type="region of interest" description="Disordered" evidence="1">
    <location>
        <begin position="130"/>
        <end position="150"/>
    </location>
</feature>
<sequence>MSTTPASGFDLSSLIHHDTLTVDILHPVTGTPTGMQVEVAGMDSPRYRDATRALIDKATASAPRAGRRARQEAPRDMEADALELLVACTVSWTGVMERGAAVPLTPDNARRLFTAHPWLRRQVDEAVGDRASFFEEKPSDSSTSPATNSA</sequence>
<dbReference type="AlphaFoldDB" id="A0A7Y4KEF4"/>
<accession>A0A7Y4KEF4</accession>
<gene>
    <name evidence="2" type="ORF">HMI49_03855</name>
</gene>
<comment type="caution">
    <text evidence="2">The sequence shown here is derived from an EMBL/GenBank/DDBJ whole genome shotgun (WGS) entry which is preliminary data.</text>
</comment>
<proteinExistence type="predicted"/>
<organism evidence="2 3">
    <name type="scientific">Corallococcus exercitus</name>
    <dbReference type="NCBI Taxonomy" id="2316736"/>
    <lineage>
        <taxon>Bacteria</taxon>
        <taxon>Pseudomonadati</taxon>
        <taxon>Myxococcota</taxon>
        <taxon>Myxococcia</taxon>
        <taxon>Myxococcales</taxon>
        <taxon>Cystobacterineae</taxon>
        <taxon>Myxococcaceae</taxon>
        <taxon>Corallococcus</taxon>
    </lineage>
</organism>
<feature type="compositionally biased region" description="Polar residues" evidence="1">
    <location>
        <begin position="140"/>
        <end position="150"/>
    </location>
</feature>
<evidence type="ECO:0000313" key="2">
    <source>
        <dbReference type="EMBL" id="NOK32336.1"/>
    </source>
</evidence>
<name>A0A7Y4KEF4_9BACT</name>